<accession>A0A2I2F855</accession>
<proteinExistence type="predicted"/>
<feature type="transmembrane region" description="Helical" evidence="1">
    <location>
        <begin position="247"/>
        <end position="279"/>
    </location>
</feature>
<evidence type="ECO:0000313" key="3">
    <source>
        <dbReference type="EMBL" id="PLB36803.1"/>
    </source>
</evidence>
<feature type="chain" id="PRO_5014129595" evidence="2">
    <location>
        <begin position="20"/>
        <end position="508"/>
    </location>
</feature>
<keyword evidence="1" id="KW-0472">Membrane</keyword>
<protein>
    <submittedName>
        <fullName evidence="3">Uncharacterized protein</fullName>
    </submittedName>
</protein>
<sequence>MDRLAPALAAVILFSILTAQPHASEQRTEDSWSHGTLPLRFWADLPEIPEIVAEWASLVPLTVYLSNMRTAYDLAGEISLRARLSLSIVPKLWELGSIAKLLREREAFLDTASSAGDPLRVYDVQWGSVFPCYNSAAAVSVAARASRHAGNTPEISREDLNAWILQHQKELEQRFPLGPRSESRGPAGARSDVYCGDGIEDLVYQKRSSGRPQQLNVVSVSLQGKRAGANAMLQRTVTHRLRVAAKLVLAIGTGGVLASLGCIGTGVLLLVAGVSIFCAEHIEVRRSSLYLRNRETHPGCMLVAAHENATIWTLYLGHRGMIDSLLNKPMVEISRAHPLILTWFRFAEILQVFAMTYVAGQKGWDAVCLLIVILLWSLTRLNARDRHAAAWLREEGFVSTAFRCEFPGRSELLGAVQLLSTENRTLWMDGILAPVPRRDIWLQKVGAMDRAPHGRQEGLDLLDDHDRRWVRGTGMQTVAGYNLIRKRLVSLGNLSGYEEEDGVHGRGR</sequence>
<feature type="signal peptide" evidence="2">
    <location>
        <begin position="1"/>
        <end position="19"/>
    </location>
</feature>
<reference evidence="3 4" key="1">
    <citation type="submission" date="2017-12" db="EMBL/GenBank/DDBJ databases">
        <authorList>
            <consortium name="DOE Joint Genome Institute"/>
            <person name="Haridas S."/>
            <person name="Kjaerbolling I."/>
            <person name="Vesth T.C."/>
            <person name="Frisvad J.C."/>
            <person name="Nybo J.L."/>
            <person name="Theobald S."/>
            <person name="Kuo A."/>
            <person name="Bowyer P."/>
            <person name="Matsuda Y."/>
            <person name="Mondo S."/>
            <person name="Lyhne E.K."/>
            <person name="Kogle M.E."/>
            <person name="Clum A."/>
            <person name="Lipzen A."/>
            <person name="Salamov A."/>
            <person name="Ngan C.Y."/>
            <person name="Daum C."/>
            <person name="Chiniquy J."/>
            <person name="Barry K."/>
            <person name="LaButti K."/>
            <person name="Simmons B.A."/>
            <person name="Magnuson J.K."/>
            <person name="Mortensen U.H."/>
            <person name="Larsen T.O."/>
            <person name="Grigoriev I.V."/>
            <person name="Baker S.E."/>
            <person name="Andersen M.R."/>
            <person name="Nordberg H.P."/>
            <person name="Cantor M.N."/>
            <person name="Hua S.X."/>
        </authorList>
    </citation>
    <scope>NUCLEOTIDE SEQUENCE [LARGE SCALE GENOMIC DNA]</scope>
    <source>
        <strain evidence="3 4">CBS 102.13</strain>
    </source>
</reference>
<dbReference type="RefSeq" id="XP_024670815.1">
    <property type="nucleotide sequence ID" value="XM_024813157.1"/>
</dbReference>
<organism evidence="3 4">
    <name type="scientific">Aspergillus candidus</name>
    <dbReference type="NCBI Taxonomy" id="41067"/>
    <lineage>
        <taxon>Eukaryota</taxon>
        <taxon>Fungi</taxon>
        <taxon>Dikarya</taxon>
        <taxon>Ascomycota</taxon>
        <taxon>Pezizomycotina</taxon>
        <taxon>Eurotiomycetes</taxon>
        <taxon>Eurotiomycetidae</taxon>
        <taxon>Eurotiales</taxon>
        <taxon>Aspergillaceae</taxon>
        <taxon>Aspergillus</taxon>
        <taxon>Aspergillus subgen. Circumdati</taxon>
    </lineage>
</organism>
<dbReference type="OrthoDB" id="3527261at2759"/>
<keyword evidence="1" id="KW-1133">Transmembrane helix</keyword>
<keyword evidence="4" id="KW-1185">Reference proteome</keyword>
<dbReference type="Proteomes" id="UP000234585">
    <property type="component" value="Unassembled WGS sequence"/>
</dbReference>
<evidence type="ECO:0000313" key="4">
    <source>
        <dbReference type="Proteomes" id="UP000234585"/>
    </source>
</evidence>
<evidence type="ECO:0000256" key="2">
    <source>
        <dbReference type="SAM" id="SignalP"/>
    </source>
</evidence>
<evidence type="ECO:0000256" key="1">
    <source>
        <dbReference type="SAM" id="Phobius"/>
    </source>
</evidence>
<dbReference type="GeneID" id="36520317"/>
<keyword evidence="1" id="KW-0812">Transmembrane</keyword>
<keyword evidence="2" id="KW-0732">Signal</keyword>
<gene>
    <name evidence="3" type="ORF">BDW47DRAFT_108088</name>
</gene>
<dbReference type="EMBL" id="KZ559148">
    <property type="protein sequence ID" value="PLB36803.1"/>
    <property type="molecule type" value="Genomic_DNA"/>
</dbReference>
<name>A0A2I2F855_ASPCN</name>
<dbReference type="AlphaFoldDB" id="A0A2I2F855"/>